<dbReference type="InterPro" id="IPR000515">
    <property type="entry name" value="MetI-like"/>
</dbReference>
<organism evidence="10 11">
    <name type="scientific">Streptomyces achromogenes</name>
    <dbReference type="NCBI Taxonomy" id="67255"/>
    <lineage>
        <taxon>Bacteria</taxon>
        <taxon>Bacillati</taxon>
        <taxon>Actinomycetota</taxon>
        <taxon>Actinomycetes</taxon>
        <taxon>Kitasatosporales</taxon>
        <taxon>Streptomycetaceae</taxon>
        <taxon>Streptomyces</taxon>
    </lineage>
</organism>
<evidence type="ECO:0000259" key="9">
    <source>
        <dbReference type="PROSITE" id="PS50928"/>
    </source>
</evidence>
<evidence type="ECO:0000256" key="3">
    <source>
        <dbReference type="ARBA" id="ARBA00022475"/>
    </source>
</evidence>
<protein>
    <submittedName>
        <fullName evidence="10">NitT/TauT family transport system permease protein</fullName>
    </submittedName>
</protein>
<sequence>MTRYALRVASVAAALGVWQLLTSLNVDLWLRFSQFPTVADVARAFADRMAGDDYWTDLTDSLTRILSGFLLAAVVGVATGVLVARSRLAEDLLGPILEVVRPIPAIALVPVSILLFPSNEQGIVFITFTAAFFPVMVSTRHAVRALSPGWEEAVRTMGGGRWRILGSVVLPGALPGIFGGLSVGIGVSWICVISAEMISGQYGVGYRTWQDYTVVDYPGVFVGMVTIGVLGWATSTAVELLGRRLTRWLPRTSYVPAGRPRPRHLGAPTPGPASSASASSAAVSSASTSSGSASSGDAADDAVHTGPEPEGTRHEHLV</sequence>
<keyword evidence="4 7" id="KW-0812">Transmembrane</keyword>
<reference evidence="10 11" key="1">
    <citation type="submission" date="2023-07" db="EMBL/GenBank/DDBJ databases">
        <title>Comparative genomics of wheat-associated soil bacteria to identify genetic determinants of phenazine resistance.</title>
        <authorList>
            <person name="Mouncey N."/>
        </authorList>
    </citation>
    <scope>NUCLEOTIDE SEQUENCE [LARGE SCALE GENOMIC DNA]</scope>
    <source>
        <strain evidence="10 11">W4I19-2</strain>
    </source>
</reference>
<dbReference type="CDD" id="cd06261">
    <property type="entry name" value="TM_PBP2"/>
    <property type="match status" value="1"/>
</dbReference>
<evidence type="ECO:0000256" key="5">
    <source>
        <dbReference type="ARBA" id="ARBA00022989"/>
    </source>
</evidence>
<feature type="domain" description="ABC transmembrane type-1" evidence="9">
    <location>
        <begin position="58"/>
        <end position="242"/>
    </location>
</feature>
<name>A0ABU0Q617_STRAH</name>
<feature type="transmembrane region" description="Helical" evidence="7">
    <location>
        <begin position="122"/>
        <end position="143"/>
    </location>
</feature>
<dbReference type="RefSeq" id="WP_307045237.1">
    <property type="nucleotide sequence ID" value="NZ_JAUSYA010000001.1"/>
</dbReference>
<feature type="transmembrane region" description="Helical" evidence="7">
    <location>
        <begin position="65"/>
        <end position="84"/>
    </location>
</feature>
<gene>
    <name evidence="10" type="ORF">QFZ56_004549</name>
</gene>
<dbReference type="Proteomes" id="UP001243364">
    <property type="component" value="Unassembled WGS sequence"/>
</dbReference>
<evidence type="ECO:0000256" key="4">
    <source>
        <dbReference type="ARBA" id="ARBA00022692"/>
    </source>
</evidence>
<feature type="transmembrane region" description="Helical" evidence="7">
    <location>
        <begin position="217"/>
        <end position="241"/>
    </location>
</feature>
<dbReference type="EMBL" id="JAUSYA010000001">
    <property type="protein sequence ID" value="MDQ0685586.1"/>
    <property type="molecule type" value="Genomic_DNA"/>
</dbReference>
<dbReference type="Gene3D" id="1.10.3720.10">
    <property type="entry name" value="MetI-like"/>
    <property type="match status" value="1"/>
</dbReference>
<feature type="transmembrane region" description="Helical" evidence="7">
    <location>
        <begin position="96"/>
        <end position="116"/>
    </location>
</feature>
<keyword evidence="2 7" id="KW-0813">Transport</keyword>
<evidence type="ECO:0000313" key="11">
    <source>
        <dbReference type="Proteomes" id="UP001243364"/>
    </source>
</evidence>
<evidence type="ECO:0000256" key="1">
    <source>
        <dbReference type="ARBA" id="ARBA00004651"/>
    </source>
</evidence>
<evidence type="ECO:0000256" key="6">
    <source>
        <dbReference type="ARBA" id="ARBA00023136"/>
    </source>
</evidence>
<comment type="subcellular location">
    <subcellularLocation>
        <location evidence="1 7">Cell membrane</location>
        <topology evidence="1 7">Multi-pass membrane protein</topology>
    </subcellularLocation>
</comment>
<keyword evidence="3" id="KW-1003">Cell membrane</keyword>
<keyword evidence="6 7" id="KW-0472">Membrane</keyword>
<dbReference type="SUPFAM" id="SSF161098">
    <property type="entry name" value="MetI-like"/>
    <property type="match status" value="1"/>
</dbReference>
<feature type="compositionally biased region" description="Low complexity" evidence="8">
    <location>
        <begin position="272"/>
        <end position="297"/>
    </location>
</feature>
<dbReference type="PANTHER" id="PTHR30151">
    <property type="entry name" value="ALKANE SULFONATE ABC TRANSPORTER-RELATED, MEMBRANE SUBUNIT"/>
    <property type="match status" value="1"/>
</dbReference>
<evidence type="ECO:0000256" key="7">
    <source>
        <dbReference type="RuleBase" id="RU363032"/>
    </source>
</evidence>
<comment type="similarity">
    <text evidence="7">Belongs to the binding-protein-dependent transport system permease family.</text>
</comment>
<feature type="transmembrane region" description="Helical" evidence="7">
    <location>
        <begin position="164"/>
        <end position="197"/>
    </location>
</feature>
<keyword evidence="5 7" id="KW-1133">Transmembrane helix</keyword>
<keyword evidence="11" id="KW-1185">Reference proteome</keyword>
<evidence type="ECO:0000256" key="2">
    <source>
        <dbReference type="ARBA" id="ARBA00022448"/>
    </source>
</evidence>
<evidence type="ECO:0000256" key="8">
    <source>
        <dbReference type="SAM" id="MobiDB-lite"/>
    </source>
</evidence>
<evidence type="ECO:0000313" key="10">
    <source>
        <dbReference type="EMBL" id="MDQ0685586.1"/>
    </source>
</evidence>
<dbReference type="Pfam" id="PF00528">
    <property type="entry name" value="BPD_transp_1"/>
    <property type="match status" value="1"/>
</dbReference>
<comment type="caution">
    <text evidence="10">The sequence shown here is derived from an EMBL/GenBank/DDBJ whole genome shotgun (WGS) entry which is preliminary data.</text>
</comment>
<accession>A0ABU0Q617</accession>
<feature type="region of interest" description="Disordered" evidence="8">
    <location>
        <begin position="259"/>
        <end position="318"/>
    </location>
</feature>
<dbReference type="InterPro" id="IPR035906">
    <property type="entry name" value="MetI-like_sf"/>
</dbReference>
<dbReference type="PROSITE" id="PS50928">
    <property type="entry name" value="ABC_TM1"/>
    <property type="match status" value="1"/>
</dbReference>
<proteinExistence type="inferred from homology"/>
<dbReference type="PANTHER" id="PTHR30151:SF0">
    <property type="entry name" value="ABC TRANSPORTER PERMEASE PROTEIN MJ0413-RELATED"/>
    <property type="match status" value="1"/>
</dbReference>